<organism evidence="1 2">
    <name type="scientific">Choristoneura fumiferana</name>
    <name type="common">Spruce budworm moth</name>
    <name type="synonym">Archips fumiferana</name>
    <dbReference type="NCBI Taxonomy" id="7141"/>
    <lineage>
        <taxon>Eukaryota</taxon>
        <taxon>Metazoa</taxon>
        <taxon>Ecdysozoa</taxon>
        <taxon>Arthropoda</taxon>
        <taxon>Hexapoda</taxon>
        <taxon>Insecta</taxon>
        <taxon>Pterygota</taxon>
        <taxon>Neoptera</taxon>
        <taxon>Endopterygota</taxon>
        <taxon>Lepidoptera</taxon>
        <taxon>Glossata</taxon>
        <taxon>Ditrysia</taxon>
        <taxon>Tortricoidea</taxon>
        <taxon>Tortricidae</taxon>
        <taxon>Tortricinae</taxon>
        <taxon>Choristoneura</taxon>
    </lineage>
</organism>
<dbReference type="Proteomes" id="UP001064048">
    <property type="component" value="Chromosome Z"/>
</dbReference>
<reference evidence="1 2" key="1">
    <citation type="journal article" date="2022" name="Genome Biol. Evol.">
        <title>The Spruce Budworm Genome: Reconstructing the Evolutionary History of Antifreeze Proteins.</title>
        <authorList>
            <person name="Beliveau C."/>
            <person name="Gagne P."/>
            <person name="Picq S."/>
            <person name="Vernygora O."/>
            <person name="Keeling C.I."/>
            <person name="Pinkney K."/>
            <person name="Doucet D."/>
            <person name="Wen F."/>
            <person name="Johnston J.S."/>
            <person name="Maaroufi H."/>
            <person name="Boyle B."/>
            <person name="Laroche J."/>
            <person name="Dewar K."/>
            <person name="Juretic N."/>
            <person name="Blackburn G."/>
            <person name="Nisole A."/>
            <person name="Brunet B."/>
            <person name="Brandao M."/>
            <person name="Lumley L."/>
            <person name="Duan J."/>
            <person name="Quan G."/>
            <person name="Lucarotti C.J."/>
            <person name="Roe A.D."/>
            <person name="Sperling F.A.H."/>
            <person name="Levesque R.C."/>
            <person name="Cusson M."/>
        </authorList>
    </citation>
    <scope>NUCLEOTIDE SEQUENCE [LARGE SCALE GENOMIC DNA]</scope>
    <source>
        <strain evidence="1">Glfc:IPQL:Cfum</strain>
    </source>
</reference>
<proteinExistence type="predicted"/>
<dbReference type="EMBL" id="CM046131">
    <property type="protein sequence ID" value="KAI8431023.1"/>
    <property type="molecule type" value="Genomic_DNA"/>
</dbReference>
<sequence length="168" mass="18025">MLREDGRAAVDSAARRRRRRAPRSLRHAAASPPAPDTRPAPGAARCPPSNMHTTHPGSVQNFGLIMAIVFAYLPHADQAAGTGGGGMFGDVNISAILDSLSVSYDKRVRPNYGGPPVQVGVTMYVLSIGSVSEVLMVLATVNSRLSRSLRRQPRRPSSPRHEAASMRF</sequence>
<evidence type="ECO:0000313" key="2">
    <source>
        <dbReference type="Proteomes" id="UP001064048"/>
    </source>
</evidence>
<comment type="caution">
    <text evidence="1">The sequence shown here is derived from an EMBL/GenBank/DDBJ whole genome shotgun (WGS) entry which is preliminary data.</text>
</comment>
<name>A0ACC0K3Q5_CHOFU</name>
<gene>
    <name evidence="1" type="ORF">MSG28_001101</name>
</gene>
<keyword evidence="2" id="KW-1185">Reference proteome</keyword>
<accession>A0ACC0K3Q5</accession>
<evidence type="ECO:0000313" key="1">
    <source>
        <dbReference type="EMBL" id="KAI8431023.1"/>
    </source>
</evidence>
<protein>
    <submittedName>
        <fullName evidence="1">Uncharacterized protein</fullName>
    </submittedName>
</protein>